<name>A0A1C4ARZ1_BACTU</name>
<protein>
    <recommendedName>
        <fullName evidence="3">Orc1-like AAA ATPase domain-containing protein</fullName>
    </recommendedName>
</protein>
<gene>
    <name evidence="1" type="ORF">BTT61001_00896</name>
</gene>
<evidence type="ECO:0000313" key="1">
    <source>
        <dbReference type="EMBL" id="SCB97248.1"/>
    </source>
</evidence>
<evidence type="ECO:0000313" key="2">
    <source>
        <dbReference type="Proteomes" id="UP000195991"/>
    </source>
</evidence>
<dbReference type="SUPFAM" id="SSF52540">
    <property type="entry name" value="P-loop containing nucleoside triphosphate hydrolases"/>
    <property type="match status" value="1"/>
</dbReference>
<dbReference type="AlphaFoldDB" id="A0A1C4ARZ1"/>
<dbReference type="RefSeq" id="WP_087985715.1">
    <property type="nucleotide sequence ID" value="NZ_FMBI01000023.1"/>
</dbReference>
<sequence>MDTKGFKNAVETLKLYHRIKNNDLNVNSTDNEELIEELYVDLLPNLGILEQMLTNEATFLIGRRGTGKSTIIARAQHKIRKEKRHLSVYINAKSVHEMSKVGNITADLKALDGVLDKADIRRLLLLRNFLFAFEESLLEELKYEKYGFFKKLTNHFRNKRLQNCIEELNSIIENPELINISNAIQQQEKSAQTSEALNEIKVALKTIDVNYKGNIKKGSSEEKQTSNILARYFNMGSIIDILKKIIEVCEREKIYIFIDDFSELDKEDMISFVDVIVSPLYHLAKDHVNLKIACYPNRIYYGDLDIGKYKNIYIDMFDIYGKHNISILEKSSVEYTKRIIMNRVEAFCSSEVEDYFDIRNTSMEEYYKLLYQGSMNIIRVLGHILHYCWLSNLSHSKKINKQAIEEACEQYYLDYTKNYFDKSRHSKGVYDEKLDIFVQESLMEALVQEAQKNKLQLKEAENSYFKDLDLVPTSHFMVSSDLENLLGSLEFNGFLHKVNELASKGKSSSNIKNATNTIYALDYGLTVNEKIKYGKPKNKDSKFYQQRAFDYTHIVTFSLINNKKIVCQNCKKEFSIEELELLKRFKMKCDSCESGICQIEYDRQLRQAVKESVDSAVWSNDEMEIIHSIYILNKNSAGERITATLIGQEIDRSYQFVSRRCKELSQSGYVNRNGSTPFDYALSEKTIEILEQRDLISEI</sequence>
<accession>A0A1C4ARZ1</accession>
<reference evidence="1 2" key="1">
    <citation type="submission" date="2016-08" db="EMBL/GenBank/DDBJ databases">
        <authorList>
            <person name="Seilhamer J.J."/>
        </authorList>
    </citation>
    <scope>NUCLEOTIDE SEQUENCE [LARGE SCALE GENOMIC DNA]</scope>
    <source>
        <strain evidence="1 2">IEBC_T61001</strain>
    </source>
</reference>
<dbReference type="Proteomes" id="UP000195991">
    <property type="component" value="Unassembled WGS sequence"/>
</dbReference>
<evidence type="ECO:0008006" key="3">
    <source>
        <dbReference type="Google" id="ProtNLM"/>
    </source>
</evidence>
<proteinExistence type="predicted"/>
<dbReference type="EMBL" id="FMBI01000023">
    <property type="protein sequence ID" value="SCB97248.1"/>
    <property type="molecule type" value="Genomic_DNA"/>
</dbReference>
<organism evidence="1 2">
    <name type="scientific">Bacillus thuringiensis</name>
    <dbReference type="NCBI Taxonomy" id="1428"/>
    <lineage>
        <taxon>Bacteria</taxon>
        <taxon>Bacillati</taxon>
        <taxon>Bacillota</taxon>
        <taxon>Bacilli</taxon>
        <taxon>Bacillales</taxon>
        <taxon>Bacillaceae</taxon>
        <taxon>Bacillus</taxon>
        <taxon>Bacillus cereus group</taxon>
    </lineage>
</organism>
<dbReference type="InterPro" id="IPR027417">
    <property type="entry name" value="P-loop_NTPase"/>
</dbReference>